<organism evidence="1 2">
    <name type="scientific">Geodia barretti</name>
    <name type="common">Barrett's horny sponge</name>
    <dbReference type="NCBI Taxonomy" id="519541"/>
    <lineage>
        <taxon>Eukaryota</taxon>
        <taxon>Metazoa</taxon>
        <taxon>Porifera</taxon>
        <taxon>Demospongiae</taxon>
        <taxon>Heteroscleromorpha</taxon>
        <taxon>Tetractinellida</taxon>
        <taxon>Astrophorina</taxon>
        <taxon>Geodiidae</taxon>
        <taxon>Geodia</taxon>
    </lineage>
</organism>
<keyword evidence="2" id="KW-1185">Reference proteome</keyword>
<comment type="caution">
    <text evidence="1">The sequence shown here is derived from an EMBL/GenBank/DDBJ whole genome shotgun (WGS) entry which is preliminary data.</text>
</comment>
<dbReference type="SUPFAM" id="SSF57884">
    <property type="entry name" value="Ada DNA repair protein, N-terminal domain (N-Ada 10)"/>
    <property type="match status" value="1"/>
</dbReference>
<dbReference type="EMBL" id="CASHTH010004160">
    <property type="protein sequence ID" value="CAI8054221.1"/>
    <property type="molecule type" value="Genomic_DNA"/>
</dbReference>
<proteinExistence type="predicted"/>
<dbReference type="InterPro" id="IPR035451">
    <property type="entry name" value="Ada-like_dom_sf"/>
</dbReference>
<sequence>MIQDRTMQNLWGAVDELRQRVEELENGGTPLVMELDYVASMTSNRKTFHLRGCKFTEGFIAVEGGYFQFSSHDEALAAGLVPCKRCGA</sequence>
<protein>
    <submittedName>
        <fullName evidence="1">Uncharacterized protein</fullName>
    </submittedName>
</protein>
<name>A0AA35XJ03_GEOBA</name>
<evidence type="ECO:0000313" key="2">
    <source>
        <dbReference type="Proteomes" id="UP001174909"/>
    </source>
</evidence>
<evidence type="ECO:0000313" key="1">
    <source>
        <dbReference type="EMBL" id="CAI8054221.1"/>
    </source>
</evidence>
<dbReference type="Proteomes" id="UP001174909">
    <property type="component" value="Unassembled WGS sequence"/>
</dbReference>
<accession>A0AA35XJ03</accession>
<dbReference type="AlphaFoldDB" id="A0AA35XJ03"/>
<reference evidence="1" key="1">
    <citation type="submission" date="2023-03" db="EMBL/GenBank/DDBJ databases">
        <authorList>
            <person name="Steffen K."/>
            <person name="Cardenas P."/>
        </authorList>
    </citation>
    <scope>NUCLEOTIDE SEQUENCE</scope>
</reference>
<gene>
    <name evidence="1" type="ORF">GBAR_LOCUS29620</name>
</gene>